<dbReference type="EMBL" id="JACHXI010000010">
    <property type="protein sequence ID" value="MBB3103904.1"/>
    <property type="molecule type" value="Genomic_DNA"/>
</dbReference>
<reference evidence="3 4" key="1">
    <citation type="submission" date="2020-08" db="EMBL/GenBank/DDBJ databases">
        <title>Genomic Encyclopedia of Type Strains, Phase III (KMG-III): the genomes of soil and plant-associated and newly described type strains.</title>
        <authorList>
            <person name="Whitman W."/>
        </authorList>
    </citation>
    <scope>NUCLEOTIDE SEQUENCE [LARGE SCALE GENOMIC DNA]</scope>
    <source>
        <strain evidence="3 4">CECT 4462</strain>
    </source>
</reference>
<gene>
    <name evidence="3" type="ORF">FHR87_002314</name>
</gene>
<dbReference type="Pfam" id="PF05082">
    <property type="entry name" value="Rop-like"/>
    <property type="match status" value="1"/>
</dbReference>
<evidence type="ECO:0000313" key="3">
    <source>
        <dbReference type="EMBL" id="MBB3103904.1"/>
    </source>
</evidence>
<organism evidence="3 4">
    <name type="scientific">Azomonas macrocytogenes</name>
    <name type="common">Azotobacter macrocytogenes</name>
    <dbReference type="NCBI Taxonomy" id="69962"/>
    <lineage>
        <taxon>Bacteria</taxon>
        <taxon>Pseudomonadati</taxon>
        <taxon>Pseudomonadota</taxon>
        <taxon>Gammaproteobacteria</taxon>
        <taxon>Pseudomonadales</taxon>
        <taxon>Pseudomonadaceae</taxon>
        <taxon>Azomonas</taxon>
    </lineage>
</organism>
<comment type="caution">
    <text evidence="3">The sequence shown here is derived from an EMBL/GenBank/DDBJ whole genome shotgun (WGS) entry which is preliminary data.</text>
</comment>
<dbReference type="Proteomes" id="UP000549250">
    <property type="component" value="Unassembled WGS sequence"/>
</dbReference>
<keyword evidence="1" id="KW-0535">Nitrogen fixation</keyword>
<dbReference type="AlphaFoldDB" id="A0A839T6J9"/>
<dbReference type="InterPro" id="IPR029012">
    <property type="entry name" value="Helix_hairpin_bin_sf"/>
</dbReference>
<evidence type="ECO:0000313" key="4">
    <source>
        <dbReference type="Proteomes" id="UP000549250"/>
    </source>
</evidence>
<keyword evidence="4" id="KW-1185">Reference proteome</keyword>
<dbReference type="PIRSF" id="PIRSF037676">
    <property type="entry name" value="DUF683"/>
    <property type="match status" value="1"/>
</dbReference>
<evidence type="ECO:0000256" key="1">
    <source>
        <dbReference type="ARBA" id="ARBA00023231"/>
    </source>
</evidence>
<protein>
    <recommendedName>
        <fullName evidence="5">Rop-like protein</fullName>
    </recommendedName>
</protein>
<name>A0A839T6J9_AZOMA</name>
<evidence type="ECO:0000256" key="2">
    <source>
        <dbReference type="ARBA" id="ARBA00044954"/>
    </source>
</evidence>
<dbReference type="Gene3D" id="1.10.287.660">
    <property type="entry name" value="Helix hairpin bin"/>
    <property type="match status" value="1"/>
</dbReference>
<evidence type="ECO:0008006" key="5">
    <source>
        <dbReference type="Google" id="ProtNLM"/>
    </source>
</evidence>
<sequence length="71" mass="8017">MSEEELKALKKEVSQKKRIANEWAGQIHDLVEDRFFTDYPNLIALAQSAHQACLEWEEAKSRLEEAGGSAA</sequence>
<dbReference type="InterPro" id="IPR007774">
    <property type="entry name" value="Put_N_fixation"/>
</dbReference>
<proteinExistence type="inferred from homology"/>
<accession>A0A839T6J9</accession>
<dbReference type="RefSeq" id="WP_183166815.1">
    <property type="nucleotide sequence ID" value="NZ_JACHXI010000010.1"/>
</dbReference>
<comment type="similarity">
    <text evidence="2">Belongs to the UPF0437 family.</text>
</comment>